<dbReference type="AlphaFoldDB" id="K0TFG6"/>
<comment type="caution">
    <text evidence="3">The sequence shown here is derived from an EMBL/GenBank/DDBJ whole genome shotgun (WGS) entry which is preliminary data.</text>
</comment>
<dbReference type="InterPro" id="IPR029063">
    <property type="entry name" value="SAM-dependent_MTases_sf"/>
</dbReference>
<organism evidence="3 4">
    <name type="scientific">Thalassiosira oceanica</name>
    <name type="common">Marine diatom</name>
    <dbReference type="NCBI Taxonomy" id="159749"/>
    <lineage>
        <taxon>Eukaryota</taxon>
        <taxon>Sar</taxon>
        <taxon>Stramenopiles</taxon>
        <taxon>Ochrophyta</taxon>
        <taxon>Bacillariophyta</taxon>
        <taxon>Coscinodiscophyceae</taxon>
        <taxon>Thalassiosirophycidae</taxon>
        <taxon>Thalassiosirales</taxon>
        <taxon>Thalassiosiraceae</taxon>
        <taxon>Thalassiosira</taxon>
    </lineage>
</organism>
<dbReference type="PANTHER" id="PTHR42912:SF81">
    <property type="entry name" value="METHYLTRANSFERASE DOMAIN-CONTAINING PROTEIN"/>
    <property type="match status" value="1"/>
</dbReference>
<feature type="region of interest" description="Disordered" evidence="1">
    <location>
        <begin position="168"/>
        <end position="204"/>
    </location>
</feature>
<dbReference type="PANTHER" id="PTHR42912">
    <property type="entry name" value="METHYLTRANSFERASE"/>
    <property type="match status" value="1"/>
</dbReference>
<name>K0TFG6_THAOC</name>
<evidence type="ECO:0000313" key="3">
    <source>
        <dbReference type="EMBL" id="EJK69252.1"/>
    </source>
</evidence>
<evidence type="ECO:0000256" key="1">
    <source>
        <dbReference type="SAM" id="MobiDB-lite"/>
    </source>
</evidence>
<dbReference type="eggNOG" id="ENOG502QVUA">
    <property type="taxonomic scope" value="Eukaryota"/>
</dbReference>
<dbReference type="InterPro" id="IPR013216">
    <property type="entry name" value="Methyltransf_11"/>
</dbReference>
<dbReference type="GO" id="GO:0008757">
    <property type="term" value="F:S-adenosylmethionine-dependent methyltransferase activity"/>
    <property type="evidence" value="ECO:0007669"/>
    <property type="project" value="InterPro"/>
</dbReference>
<dbReference type="SUPFAM" id="SSF53335">
    <property type="entry name" value="S-adenosyl-L-methionine-dependent methyltransferases"/>
    <property type="match status" value="1"/>
</dbReference>
<dbReference type="EMBL" id="AGNL01010308">
    <property type="protein sequence ID" value="EJK69252.1"/>
    <property type="molecule type" value="Genomic_DNA"/>
</dbReference>
<feature type="compositionally biased region" description="Basic and acidic residues" evidence="1">
    <location>
        <begin position="187"/>
        <end position="201"/>
    </location>
</feature>
<gene>
    <name evidence="3" type="ORF">THAOC_09508</name>
</gene>
<dbReference type="Proteomes" id="UP000266841">
    <property type="component" value="Unassembled WGS sequence"/>
</dbReference>
<accession>K0TFG6</accession>
<dbReference type="InterPro" id="IPR050508">
    <property type="entry name" value="Methyltransf_Superfamily"/>
</dbReference>
<dbReference type="OrthoDB" id="3647at2759"/>
<keyword evidence="4" id="KW-1185">Reference proteome</keyword>
<dbReference type="Pfam" id="PF08241">
    <property type="entry name" value="Methyltransf_11"/>
    <property type="match status" value="1"/>
</dbReference>
<sequence length="611" mass="68044">MHHGRLTSTGNSCSKLPGWSAPRVEVTGRLPALFCSFLALSTNLKSSAVQAKSWHTIGIGRIEQVGRRAREHSRPSGTILVASCHRQDGHAPHLSHLHAPHLPLSPIAKANRPAWDRVTHRAMKIHLGIVLALRLDAVAPFSAPSRLGEARRQLLVWSTLEREIVLDDSPAFADGTPGSGTTLTTPEKSDDNRPPGERENDTFQCDPSVWRWRGFQIDGLNAATENLAQMTSIASRFVRKGPKAASYWARHAGRTTYFVANAALGTAASQLHSSLTGTAQSSPINNLNSDIASRLILEAFLSYEQDYAKIEGGEYSEPWDMKRGHRQSSPINVATQTSRFVSEAIGTLARRGRQAEEDKNTWITDKASPDLYPEYYRTAFHYQTDGWMSKRSADVYETSTETLFLGRQDCMQRTALQPLVDFSKGRDPKLGPLRVLEVACGTGRFMTFMRDNLPLNAECTAIDLSPYYLDAARENDEYWRKFRREEGMDGAIKPLRCIQSKAEELPFEDGSFDAVVCVYLYHELPRDIRAQVSSEMARVLGKDGILVFADSIQKGDRPILDSALGNFGNMNEPYYGDYINDDLPRHFFSAGLTPKTKTVCSTTKALTFQKE</sequence>
<reference evidence="3 4" key="1">
    <citation type="journal article" date="2012" name="Genome Biol.">
        <title>Genome and low-iron response of an oceanic diatom adapted to chronic iron limitation.</title>
        <authorList>
            <person name="Lommer M."/>
            <person name="Specht M."/>
            <person name="Roy A.S."/>
            <person name="Kraemer L."/>
            <person name="Andreson R."/>
            <person name="Gutowska M.A."/>
            <person name="Wolf J."/>
            <person name="Bergner S.V."/>
            <person name="Schilhabel M.B."/>
            <person name="Klostermeier U.C."/>
            <person name="Beiko R.G."/>
            <person name="Rosenstiel P."/>
            <person name="Hippler M."/>
            <person name="Laroche J."/>
        </authorList>
    </citation>
    <scope>NUCLEOTIDE SEQUENCE [LARGE SCALE GENOMIC DNA]</scope>
    <source>
        <strain evidence="3 4">CCMP1005</strain>
    </source>
</reference>
<proteinExistence type="predicted"/>
<evidence type="ECO:0000313" key="4">
    <source>
        <dbReference type="Proteomes" id="UP000266841"/>
    </source>
</evidence>
<dbReference type="CDD" id="cd02440">
    <property type="entry name" value="AdoMet_MTases"/>
    <property type="match status" value="1"/>
</dbReference>
<protein>
    <recommendedName>
        <fullName evidence="2">Methyltransferase type 11 domain-containing protein</fullName>
    </recommendedName>
</protein>
<evidence type="ECO:0000259" key="2">
    <source>
        <dbReference type="Pfam" id="PF08241"/>
    </source>
</evidence>
<feature type="domain" description="Methyltransferase type 11" evidence="2">
    <location>
        <begin position="436"/>
        <end position="548"/>
    </location>
</feature>
<dbReference type="OMA" id="AYWAYHT"/>
<feature type="compositionally biased region" description="Low complexity" evidence="1">
    <location>
        <begin position="175"/>
        <end position="186"/>
    </location>
</feature>
<dbReference type="Gene3D" id="3.40.50.150">
    <property type="entry name" value="Vaccinia Virus protein VP39"/>
    <property type="match status" value="1"/>
</dbReference>